<evidence type="ECO:0000256" key="1">
    <source>
        <dbReference type="SAM" id="Phobius"/>
    </source>
</evidence>
<dbReference type="STRING" id="1802074.A3J15_02500"/>
<keyword evidence="1" id="KW-0812">Transmembrane</keyword>
<keyword evidence="1" id="KW-1133">Transmembrane helix</keyword>
<protein>
    <submittedName>
        <fullName evidence="2">Uncharacterized protein</fullName>
    </submittedName>
</protein>
<accession>A0A1F7JNB1</accession>
<gene>
    <name evidence="2" type="ORF">A3J15_02500</name>
</gene>
<dbReference type="Proteomes" id="UP000176376">
    <property type="component" value="Unassembled WGS sequence"/>
</dbReference>
<dbReference type="EMBL" id="MGAY01000012">
    <property type="protein sequence ID" value="OGK57115.1"/>
    <property type="molecule type" value="Genomic_DNA"/>
</dbReference>
<organism evidence="2 3">
    <name type="scientific">Candidatus Roizmanbacteria bacterium RIFCSPLOWO2_02_FULL_38_10</name>
    <dbReference type="NCBI Taxonomy" id="1802074"/>
    <lineage>
        <taxon>Bacteria</taxon>
        <taxon>Candidatus Roizmaniibacteriota</taxon>
    </lineage>
</organism>
<evidence type="ECO:0000313" key="2">
    <source>
        <dbReference type="EMBL" id="OGK57115.1"/>
    </source>
</evidence>
<keyword evidence="1" id="KW-0472">Membrane</keyword>
<reference evidence="2 3" key="1">
    <citation type="journal article" date="2016" name="Nat. Commun.">
        <title>Thousands of microbial genomes shed light on interconnected biogeochemical processes in an aquifer system.</title>
        <authorList>
            <person name="Anantharaman K."/>
            <person name="Brown C.T."/>
            <person name="Hug L.A."/>
            <person name="Sharon I."/>
            <person name="Castelle C.J."/>
            <person name="Probst A.J."/>
            <person name="Thomas B.C."/>
            <person name="Singh A."/>
            <person name="Wilkins M.J."/>
            <person name="Karaoz U."/>
            <person name="Brodie E.L."/>
            <person name="Williams K.H."/>
            <person name="Hubbard S.S."/>
            <person name="Banfield J.F."/>
        </authorList>
    </citation>
    <scope>NUCLEOTIDE SEQUENCE [LARGE SCALE GENOMIC DNA]</scope>
</reference>
<name>A0A1F7JNB1_9BACT</name>
<evidence type="ECO:0000313" key="3">
    <source>
        <dbReference type="Proteomes" id="UP000176376"/>
    </source>
</evidence>
<sequence>MPKKTKLQKKLADSRRVIAVNPLPKSETNKEKTTEPISAPVILTDYELKLRKFTLADLKKTAVIMLFLFALEFVFFYAKLKGILN</sequence>
<proteinExistence type="predicted"/>
<feature type="transmembrane region" description="Helical" evidence="1">
    <location>
        <begin position="61"/>
        <end position="78"/>
    </location>
</feature>
<comment type="caution">
    <text evidence="2">The sequence shown here is derived from an EMBL/GenBank/DDBJ whole genome shotgun (WGS) entry which is preliminary data.</text>
</comment>
<dbReference type="AlphaFoldDB" id="A0A1F7JNB1"/>